<dbReference type="AlphaFoldDB" id="D6XWG0"/>
<protein>
    <submittedName>
        <fullName evidence="2">Uncharacterized protein</fullName>
    </submittedName>
</protein>
<evidence type="ECO:0000256" key="1">
    <source>
        <dbReference type="SAM" id="Phobius"/>
    </source>
</evidence>
<feature type="transmembrane region" description="Helical" evidence="1">
    <location>
        <begin position="47"/>
        <end position="69"/>
    </location>
</feature>
<dbReference type="KEGG" id="bse:Bsel_0259"/>
<dbReference type="Proteomes" id="UP000000271">
    <property type="component" value="Chromosome"/>
</dbReference>
<reference evidence="2" key="1">
    <citation type="submission" date="2009-10" db="EMBL/GenBank/DDBJ databases">
        <title>Complete sequence of Bacillus selenitireducens MLS10.</title>
        <authorList>
            <consortium name="US DOE Joint Genome Institute"/>
            <person name="Lucas S."/>
            <person name="Copeland A."/>
            <person name="Lapidus A."/>
            <person name="Glavina del Rio T."/>
            <person name="Dalin E."/>
            <person name="Tice H."/>
            <person name="Bruce D."/>
            <person name="Goodwin L."/>
            <person name="Pitluck S."/>
            <person name="Sims D."/>
            <person name="Brettin T."/>
            <person name="Detter J.C."/>
            <person name="Han C."/>
            <person name="Larimer F."/>
            <person name="Land M."/>
            <person name="Hauser L."/>
            <person name="Kyrpides N."/>
            <person name="Ovchinnikova G."/>
            <person name="Stolz J."/>
        </authorList>
    </citation>
    <scope>NUCLEOTIDE SEQUENCE [LARGE SCALE GENOMIC DNA]</scope>
    <source>
        <strain evidence="2">MLS10</strain>
    </source>
</reference>
<keyword evidence="1" id="KW-1133">Transmembrane helix</keyword>
<organism evidence="2 3">
    <name type="scientific">Bacillus selenitireducens (strain ATCC 700615 / DSM 15326 / MLS10)</name>
    <dbReference type="NCBI Taxonomy" id="439292"/>
    <lineage>
        <taxon>Bacteria</taxon>
        <taxon>Bacillati</taxon>
        <taxon>Bacillota</taxon>
        <taxon>Bacilli</taxon>
        <taxon>Bacillales</taxon>
        <taxon>Bacillaceae</taxon>
        <taxon>Salisediminibacterium</taxon>
    </lineage>
</organism>
<dbReference type="HOGENOM" id="CLU_202515_0_0_9"/>
<keyword evidence="3" id="KW-1185">Reference proteome</keyword>
<dbReference type="EMBL" id="CP001791">
    <property type="protein sequence ID" value="ADH97802.1"/>
    <property type="molecule type" value="Genomic_DNA"/>
</dbReference>
<accession>D6XWG0</accession>
<keyword evidence="1" id="KW-0812">Transmembrane</keyword>
<keyword evidence="1" id="KW-0472">Membrane</keyword>
<evidence type="ECO:0000313" key="2">
    <source>
        <dbReference type="EMBL" id="ADH97802.1"/>
    </source>
</evidence>
<name>D6XWG0_BACIE</name>
<evidence type="ECO:0000313" key="3">
    <source>
        <dbReference type="Proteomes" id="UP000000271"/>
    </source>
</evidence>
<gene>
    <name evidence="2" type="ordered locus">Bsel_0259</name>
</gene>
<proteinExistence type="predicted"/>
<sequence>MYLLIPLGFIAVSFIILIARRKSMQEDLAFVKAHPNSQEAAIRQKAMIRWIWGVTIWGVVSMTLVVWLFQTF</sequence>